<dbReference type="InterPro" id="IPR016186">
    <property type="entry name" value="C-type_lectin-like/link_sf"/>
</dbReference>
<accession>A0A9Q0RU44</accession>
<dbReference type="PROSITE" id="PS50041">
    <property type="entry name" value="C_TYPE_LECTIN_2"/>
    <property type="match status" value="1"/>
</dbReference>
<reference evidence="3" key="1">
    <citation type="submission" date="2022-07" db="EMBL/GenBank/DDBJ databases">
        <authorList>
            <person name="Trinca V."/>
            <person name="Uliana J.V.C."/>
            <person name="Torres T.T."/>
            <person name="Ward R.J."/>
            <person name="Monesi N."/>
        </authorList>
    </citation>
    <scope>NUCLEOTIDE SEQUENCE</scope>
    <source>
        <strain evidence="3">HSMRA1968</strain>
        <tissue evidence="3">Whole embryos</tissue>
    </source>
</reference>
<dbReference type="OrthoDB" id="2142683at2759"/>
<gene>
    <name evidence="3" type="primary">Reg2_1</name>
    <name evidence="3" type="ORF">Bhyg_17732</name>
</gene>
<keyword evidence="1" id="KW-0732">Signal</keyword>
<dbReference type="Proteomes" id="UP001151699">
    <property type="component" value="Unassembled WGS sequence"/>
</dbReference>
<evidence type="ECO:0000313" key="3">
    <source>
        <dbReference type="EMBL" id="KAJ6617132.1"/>
    </source>
</evidence>
<evidence type="ECO:0000259" key="2">
    <source>
        <dbReference type="PROSITE" id="PS50041"/>
    </source>
</evidence>
<proteinExistence type="predicted"/>
<dbReference type="InterPro" id="IPR016187">
    <property type="entry name" value="CTDL_fold"/>
</dbReference>
<feature type="signal peptide" evidence="1">
    <location>
        <begin position="1"/>
        <end position="20"/>
    </location>
</feature>
<dbReference type="SUPFAM" id="SSF56436">
    <property type="entry name" value="C-type lectin-like"/>
    <property type="match status" value="1"/>
</dbReference>
<dbReference type="EMBL" id="WJQU01004351">
    <property type="protein sequence ID" value="KAJ6617132.1"/>
    <property type="molecule type" value="Genomic_DNA"/>
</dbReference>
<keyword evidence="4" id="KW-1185">Reference proteome</keyword>
<dbReference type="InterPro" id="IPR001304">
    <property type="entry name" value="C-type_lectin-like"/>
</dbReference>
<dbReference type="AlphaFoldDB" id="A0A9Q0RU44"/>
<evidence type="ECO:0000313" key="4">
    <source>
        <dbReference type="Proteomes" id="UP001151699"/>
    </source>
</evidence>
<feature type="chain" id="PRO_5040118457" evidence="1">
    <location>
        <begin position="21"/>
        <end position="129"/>
    </location>
</feature>
<dbReference type="CDD" id="cd00037">
    <property type="entry name" value="CLECT"/>
    <property type="match status" value="1"/>
</dbReference>
<comment type="caution">
    <text evidence="3">The sequence shown here is derived from an EMBL/GenBank/DDBJ whole genome shotgun (WGS) entry which is preliminary data.</text>
</comment>
<protein>
    <submittedName>
        <fullName evidence="3">Lithostathine-2</fullName>
    </submittedName>
</protein>
<feature type="non-terminal residue" evidence="3">
    <location>
        <position position="1"/>
    </location>
</feature>
<sequence length="129" mass="14705">MVKATFVFLQLLLATSAVLASNDCQNQLGGAGHLVAIETSAEWDFLTVALESYGFGTTFWTSGMYDPSRAVWRWTKNDESFAFNSWGPGFPSTPNQLIRVLIYYTNRYDAHWRTVPNTQLHRYICELQL</sequence>
<dbReference type="Gene3D" id="3.10.100.10">
    <property type="entry name" value="Mannose-Binding Protein A, subunit A"/>
    <property type="match status" value="1"/>
</dbReference>
<feature type="domain" description="C-type lectin" evidence="2">
    <location>
        <begin position="20"/>
        <end position="126"/>
    </location>
</feature>
<evidence type="ECO:0000256" key="1">
    <source>
        <dbReference type="SAM" id="SignalP"/>
    </source>
</evidence>
<organism evidence="3 4">
    <name type="scientific">Pseudolycoriella hygida</name>
    <dbReference type="NCBI Taxonomy" id="35572"/>
    <lineage>
        <taxon>Eukaryota</taxon>
        <taxon>Metazoa</taxon>
        <taxon>Ecdysozoa</taxon>
        <taxon>Arthropoda</taxon>
        <taxon>Hexapoda</taxon>
        <taxon>Insecta</taxon>
        <taxon>Pterygota</taxon>
        <taxon>Neoptera</taxon>
        <taxon>Endopterygota</taxon>
        <taxon>Diptera</taxon>
        <taxon>Nematocera</taxon>
        <taxon>Sciaroidea</taxon>
        <taxon>Sciaridae</taxon>
        <taxon>Pseudolycoriella</taxon>
    </lineage>
</organism>
<name>A0A9Q0RU44_9DIPT</name>
<dbReference type="Pfam" id="PF00059">
    <property type="entry name" value="Lectin_C"/>
    <property type="match status" value="1"/>
</dbReference>